<reference evidence="2 3" key="1">
    <citation type="submission" date="2017-07" db="EMBL/GenBank/DDBJ databases">
        <title>Recovery of genomes from metagenomes via a dereplication, aggregation, and scoring strategy.</title>
        <authorList>
            <person name="Sieber C.M."/>
            <person name="Probst A.J."/>
            <person name="Sharrar A."/>
            <person name="Thomas B.C."/>
            <person name="Hess M."/>
            <person name="Tringe S.G."/>
            <person name="Banfield J.F."/>
        </authorList>
    </citation>
    <scope>NUCLEOTIDE SEQUENCE [LARGE SCALE GENOMIC DNA]</scope>
    <source>
        <strain evidence="2">JGI_Cruoil_03_44_89</strain>
    </source>
</reference>
<dbReference type="Gene3D" id="1.25.40.10">
    <property type="entry name" value="Tetratricopeptide repeat domain"/>
    <property type="match status" value="1"/>
</dbReference>
<evidence type="ECO:0000313" key="3">
    <source>
        <dbReference type="Proteomes" id="UP000215215"/>
    </source>
</evidence>
<gene>
    <name evidence="2" type="ORF">CH333_01320</name>
</gene>
<dbReference type="InterPro" id="IPR007730">
    <property type="entry name" value="SPOR-like_dom"/>
</dbReference>
<dbReference type="GO" id="GO:0042834">
    <property type="term" value="F:peptidoglycan binding"/>
    <property type="evidence" value="ECO:0007669"/>
    <property type="project" value="InterPro"/>
</dbReference>
<feature type="domain" description="SPOR" evidence="1">
    <location>
        <begin position="136"/>
        <end position="189"/>
    </location>
</feature>
<comment type="caution">
    <text evidence="2">The sequence shown here is derived from an EMBL/GenBank/DDBJ whole genome shotgun (WGS) entry which is preliminary data.</text>
</comment>
<dbReference type="EMBL" id="NOZQ01000025">
    <property type="protein sequence ID" value="OYD17295.1"/>
    <property type="molecule type" value="Genomic_DNA"/>
</dbReference>
<protein>
    <recommendedName>
        <fullName evidence="1">SPOR domain-containing protein</fullName>
    </recommendedName>
</protein>
<dbReference type="Proteomes" id="UP000215215">
    <property type="component" value="Unassembled WGS sequence"/>
</dbReference>
<evidence type="ECO:0000259" key="1">
    <source>
        <dbReference type="Pfam" id="PF05036"/>
    </source>
</evidence>
<sequence length="203" mass="23131">MYLLIFSIILSPWNEYRAVRELYDEGNFTDAKGEFENLLQKYPHGDIASYCMFYVANLTRDPEEAMGYYRTIALSCPTSTVADNALSRLASYYYVTGEYSRADSICRKIISDYPDGDCVQEAKEWRDRIKGFDGASFFAIQIGAFKDSKNADELVSDYPDVVTDIVFDGAFYKVLIGRFSSRENAVEFKDGHEIDGFIVEISE</sequence>
<dbReference type="Gene3D" id="3.30.70.1070">
    <property type="entry name" value="Sporulation related repeat"/>
    <property type="match status" value="1"/>
</dbReference>
<name>A0A235C0F8_UNCW3</name>
<dbReference type="SUPFAM" id="SSF110997">
    <property type="entry name" value="Sporulation related repeat"/>
    <property type="match status" value="1"/>
</dbReference>
<dbReference type="Pfam" id="PF05036">
    <property type="entry name" value="SPOR"/>
    <property type="match status" value="1"/>
</dbReference>
<dbReference type="InterPro" id="IPR036680">
    <property type="entry name" value="SPOR-like_sf"/>
</dbReference>
<evidence type="ECO:0000313" key="2">
    <source>
        <dbReference type="EMBL" id="OYD17295.1"/>
    </source>
</evidence>
<dbReference type="InterPro" id="IPR019734">
    <property type="entry name" value="TPR_rpt"/>
</dbReference>
<proteinExistence type="predicted"/>
<dbReference type="AlphaFoldDB" id="A0A235C0F8"/>
<organism evidence="2 3">
    <name type="scientific">candidate division WOR-3 bacterium JGI_Cruoil_03_44_89</name>
    <dbReference type="NCBI Taxonomy" id="1973748"/>
    <lineage>
        <taxon>Bacteria</taxon>
        <taxon>Bacteria division WOR-3</taxon>
    </lineage>
</organism>
<accession>A0A235C0F8</accession>
<dbReference type="Pfam" id="PF13174">
    <property type="entry name" value="TPR_6"/>
    <property type="match status" value="1"/>
</dbReference>
<dbReference type="SUPFAM" id="SSF48452">
    <property type="entry name" value="TPR-like"/>
    <property type="match status" value="1"/>
</dbReference>
<dbReference type="InterPro" id="IPR011990">
    <property type="entry name" value="TPR-like_helical_dom_sf"/>
</dbReference>